<dbReference type="PANTHER" id="PTHR10357:SF216">
    <property type="entry name" value="MALTOOLIGOSYL TREHALOSE SYNTHASE-RELATED"/>
    <property type="match status" value="1"/>
</dbReference>
<keyword evidence="4" id="KW-1185">Reference proteome</keyword>
<dbReference type="SUPFAM" id="SSF51445">
    <property type="entry name" value="(Trans)glycosidases"/>
    <property type="match status" value="1"/>
</dbReference>
<sequence length="885" mass="96959">MPIPVSTYRLQFRDGMDFDRAIGLVPYLKRLGISHLYASPIFAATKGSTHGYDVTDANLIDPVLGGMDGLERLSRALKAEGLGLILDIVPNHMAASLENPWWRSVVTWGEASPYARHFDIDWNQKLTLPFLGASFEQVVMEGGFSLALDRSEGGLALKYFDSLYPLAPTTYPAVLSEATDPMATRLAELGRAAKAENAADFHEKVLTLCNGGDCEPLLRALAARARDADFLVFLHSLQPWRLMHYTEAAEGLNYRRFFEIAGLVGLRVEDQAVFEDVHQTVLDLVCDDIVQGLRIDHVDGLADPATYLAKLRAAIGPDVYLVVEKILAPGESLPEDWPVEGTTGYEFIAAQVPVLLEGDGFRAVRKAYEQVSGGPSDILLEMRAAKRQMIRVNFAGEVGALRREAARLTGLPKPLVQVALEELLLAFPRYRTYGSDNGLSAGDAALLDEVLLEASRNLSEEERQAAGRIVALLKGEGEATSAGEGEAVLRRRFQQLTGPLMAKSLEDTLFFRHGEFLALNEVGGELEPPDEGLAHFHQEMARRAKEQPHGLSASSTHDTKRGEDARARLFAFAEDAEAMGPLIHTWRQLARPLVKTLSEGPAPEPEIEWMIFQALIAHWPVDLTADDREGLADFADRLSAFMEKSLREAKLRSDWNAVDEEYERAVTDYVRGLLLDHHAFVETFVSRIQPIIVAGLINGLTQTVVKLTAPGIPDVYQGSEGIDLSFVDPDNRRPPPFETLAQFEPSAPVAFSDPQALASGWVKQALVGRALRLRNRHPRLFAEGGYLPLEVDGAKSHHIVAFARQAGSEAVITIACRLPLAMLADATGLGPAEFWADTSVSLPGELAEMTWRDALADQVSPVSKRILISNVLEGQTVAVLAGERG</sequence>
<dbReference type="GO" id="GO:0047470">
    <property type="term" value="F:(1,4)-alpha-D-glucan 1-alpha-D-glucosylmutase activity"/>
    <property type="evidence" value="ECO:0007669"/>
    <property type="project" value="TreeGrafter"/>
</dbReference>
<dbReference type="Proteomes" id="UP000316429">
    <property type="component" value="Unassembled WGS sequence"/>
</dbReference>
<proteinExistence type="predicted"/>
<accession>A0A504UMM3</accession>
<dbReference type="RefSeq" id="WP_140830545.1">
    <property type="nucleotide sequence ID" value="NZ_VFYP01000003.1"/>
</dbReference>
<dbReference type="NCBIfam" id="TIGR02401">
    <property type="entry name" value="trehalose_TreY"/>
    <property type="match status" value="1"/>
</dbReference>
<dbReference type="EMBL" id="VFYP01000003">
    <property type="protein sequence ID" value="TPP06682.1"/>
    <property type="molecule type" value="Genomic_DNA"/>
</dbReference>
<dbReference type="InterPro" id="IPR012767">
    <property type="entry name" value="Trehalose_TreY"/>
</dbReference>
<evidence type="ECO:0000259" key="2">
    <source>
        <dbReference type="SMART" id="SM00642"/>
    </source>
</evidence>
<evidence type="ECO:0000313" key="3">
    <source>
        <dbReference type="EMBL" id="TPP06682.1"/>
    </source>
</evidence>
<organism evidence="3 4">
    <name type="scientific">Rhizobium glycinendophyticum</name>
    <dbReference type="NCBI Taxonomy" id="2589807"/>
    <lineage>
        <taxon>Bacteria</taxon>
        <taxon>Pseudomonadati</taxon>
        <taxon>Pseudomonadota</taxon>
        <taxon>Alphaproteobacteria</taxon>
        <taxon>Hyphomicrobiales</taxon>
        <taxon>Rhizobiaceae</taxon>
        <taxon>Rhizobium/Agrobacterium group</taxon>
        <taxon>Rhizobium</taxon>
    </lineage>
</organism>
<protein>
    <submittedName>
        <fullName evidence="3">Malto-oligosyltrehalose synthase</fullName>
    </submittedName>
</protein>
<reference evidence="3 4" key="1">
    <citation type="submission" date="2019-06" db="EMBL/GenBank/DDBJ databases">
        <title>Rhizobium sp. CL12 isolated from roots of soybean.</title>
        <authorList>
            <person name="Wang C."/>
        </authorList>
    </citation>
    <scope>NUCLEOTIDE SEQUENCE [LARGE SCALE GENOMIC DNA]</scope>
    <source>
        <strain evidence="3 4">CL12</strain>
    </source>
</reference>
<dbReference type="Gene3D" id="3.20.20.80">
    <property type="entry name" value="Glycosidases"/>
    <property type="match status" value="3"/>
</dbReference>
<dbReference type="GO" id="GO:0005992">
    <property type="term" value="P:trehalose biosynthetic process"/>
    <property type="evidence" value="ECO:0007669"/>
    <property type="project" value="TreeGrafter"/>
</dbReference>
<dbReference type="GO" id="GO:0030980">
    <property type="term" value="P:alpha-glucan catabolic process"/>
    <property type="evidence" value="ECO:0007669"/>
    <property type="project" value="TreeGrafter"/>
</dbReference>
<feature type="domain" description="Glycosyl hydrolase family 13 catalytic" evidence="2">
    <location>
        <begin position="6"/>
        <end position="774"/>
    </location>
</feature>
<dbReference type="CDD" id="cd11336">
    <property type="entry name" value="AmyAc_MTSase"/>
    <property type="match status" value="1"/>
</dbReference>
<dbReference type="OrthoDB" id="9761577at2"/>
<dbReference type="InterPro" id="IPR017853">
    <property type="entry name" value="GH"/>
</dbReference>
<dbReference type="AlphaFoldDB" id="A0A504UMM3"/>
<name>A0A504UMM3_9HYPH</name>
<comment type="caution">
    <text evidence="3">The sequence shown here is derived from an EMBL/GenBank/DDBJ whole genome shotgun (WGS) entry which is preliminary data.</text>
</comment>
<evidence type="ECO:0000256" key="1">
    <source>
        <dbReference type="SAM" id="MobiDB-lite"/>
    </source>
</evidence>
<feature type="region of interest" description="Disordered" evidence="1">
    <location>
        <begin position="543"/>
        <end position="562"/>
    </location>
</feature>
<dbReference type="InterPro" id="IPR006047">
    <property type="entry name" value="GH13_cat_dom"/>
</dbReference>
<evidence type="ECO:0000313" key="4">
    <source>
        <dbReference type="Proteomes" id="UP000316429"/>
    </source>
</evidence>
<dbReference type="SMART" id="SM00642">
    <property type="entry name" value="Aamy"/>
    <property type="match status" value="1"/>
</dbReference>
<dbReference type="PANTHER" id="PTHR10357">
    <property type="entry name" value="ALPHA-AMYLASE FAMILY MEMBER"/>
    <property type="match status" value="1"/>
</dbReference>
<gene>
    <name evidence="3" type="primary">treY</name>
    <name evidence="3" type="ORF">FJQ55_18235</name>
</gene>
<dbReference type="Pfam" id="PF00128">
    <property type="entry name" value="Alpha-amylase"/>
    <property type="match status" value="1"/>
</dbReference>